<dbReference type="EMBL" id="GGMR01017141">
    <property type="protein sequence ID" value="MBY29760.1"/>
    <property type="molecule type" value="Transcribed_RNA"/>
</dbReference>
<reference evidence="1" key="1">
    <citation type="submission" date="2018-04" db="EMBL/GenBank/DDBJ databases">
        <title>Transcriptome of Schizaphis graminum biotype I.</title>
        <authorList>
            <person name="Scully E.D."/>
            <person name="Geib S.M."/>
            <person name="Palmer N.A."/>
            <person name="Koch K."/>
            <person name="Bradshaw J."/>
            <person name="Heng-Moss T."/>
            <person name="Sarath G."/>
        </authorList>
    </citation>
    <scope>NUCLEOTIDE SEQUENCE</scope>
</reference>
<organism evidence="1">
    <name type="scientific">Schizaphis graminum</name>
    <name type="common">Green bug aphid</name>
    <dbReference type="NCBI Taxonomy" id="13262"/>
    <lineage>
        <taxon>Eukaryota</taxon>
        <taxon>Metazoa</taxon>
        <taxon>Ecdysozoa</taxon>
        <taxon>Arthropoda</taxon>
        <taxon>Hexapoda</taxon>
        <taxon>Insecta</taxon>
        <taxon>Pterygota</taxon>
        <taxon>Neoptera</taxon>
        <taxon>Paraneoptera</taxon>
        <taxon>Hemiptera</taxon>
        <taxon>Sternorrhyncha</taxon>
        <taxon>Aphidomorpha</taxon>
        <taxon>Aphidoidea</taxon>
        <taxon>Aphididae</taxon>
        <taxon>Aphidini</taxon>
        <taxon>Schizaphis</taxon>
    </lineage>
</organism>
<evidence type="ECO:0000313" key="1">
    <source>
        <dbReference type="EMBL" id="MBY29760.1"/>
    </source>
</evidence>
<gene>
    <name evidence="1" type="ORF">g.17121</name>
</gene>
<proteinExistence type="predicted"/>
<sequence>MMNQSTHVYGVRKVSPLPEHSTCYQTTARRLCRVSHPRAAKRVRIKVYIIRHKCIALNIILYTSCISACCIYGRALHVLYDVYRGDPIHYTAAARQTKFICSDVYAYDVDGDEYV</sequence>
<name>A0A2S2PJY2_SCHGA</name>
<accession>A0A2S2PJY2</accession>
<protein>
    <submittedName>
        <fullName evidence="1">Uncharacterized protein</fullName>
    </submittedName>
</protein>
<dbReference type="AlphaFoldDB" id="A0A2S2PJY2"/>